<proteinExistence type="predicted"/>
<dbReference type="EMBL" id="JBHLTR010000038">
    <property type="protein sequence ID" value="MFC0560742.1"/>
    <property type="molecule type" value="Genomic_DNA"/>
</dbReference>
<sequence length="77" mass="8806">MVIHANDNSKNRSNIRVEENEYINETTYLGILSRWSIGDFSREVHDYDSIWQLQGGTIGKSTGLDRLEAKRGTATEF</sequence>
<dbReference type="Pfam" id="PF19754">
    <property type="entry name" value="DUF6241"/>
    <property type="match status" value="1"/>
</dbReference>
<name>A0ABV6NJ01_9BACI</name>
<evidence type="ECO:0000313" key="2">
    <source>
        <dbReference type="Proteomes" id="UP001589833"/>
    </source>
</evidence>
<dbReference type="InterPro" id="IPR046208">
    <property type="entry name" value="DUF6241"/>
</dbReference>
<keyword evidence="2" id="KW-1185">Reference proteome</keyword>
<accession>A0ABV6NJ01</accession>
<comment type="caution">
    <text evidence="1">The sequence shown here is derived from an EMBL/GenBank/DDBJ whole genome shotgun (WGS) entry which is preliminary data.</text>
</comment>
<protein>
    <submittedName>
        <fullName evidence="1">DUF6241 domain-containing protein</fullName>
    </submittedName>
</protein>
<dbReference type="RefSeq" id="WP_390186915.1">
    <property type="nucleotide sequence ID" value="NZ_JAQQWT010000030.1"/>
</dbReference>
<dbReference type="Proteomes" id="UP001589833">
    <property type="component" value="Unassembled WGS sequence"/>
</dbReference>
<gene>
    <name evidence="1" type="ORF">ACFFH4_17330</name>
</gene>
<reference evidence="1 2" key="1">
    <citation type="submission" date="2024-09" db="EMBL/GenBank/DDBJ databases">
        <authorList>
            <person name="Sun Q."/>
            <person name="Mori K."/>
        </authorList>
    </citation>
    <scope>NUCLEOTIDE SEQUENCE [LARGE SCALE GENOMIC DNA]</scope>
    <source>
        <strain evidence="1 2">NCAIM B.02301</strain>
    </source>
</reference>
<evidence type="ECO:0000313" key="1">
    <source>
        <dbReference type="EMBL" id="MFC0560742.1"/>
    </source>
</evidence>
<organism evidence="1 2">
    <name type="scientific">Halalkalibacter alkalisediminis</name>
    <dbReference type="NCBI Taxonomy" id="935616"/>
    <lineage>
        <taxon>Bacteria</taxon>
        <taxon>Bacillati</taxon>
        <taxon>Bacillota</taxon>
        <taxon>Bacilli</taxon>
        <taxon>Bacillales</taxon>
        <taxon>Bacillaceae</taxon>
        <taxon>Halalkalibacter</taxon>
    </lineage>
</organism>